<comment type="caution">
    <text evidence="1">The sequence shown here is derived from an EMBL/GenBank/DDBJ whole genome shotgun (WGS) entry which is preliminary data.</text>
</comment>
<gene>
    <name evidence="1" type="ORF">BAE44_0023714</name>
</gene>
<protein>
    <submittedName>
        <fullName evidence="1">Uncharacterized protein</fullName>
    </submittedName>
</protein>
<keyword evidence="2" id="KW-1185">Reference proteome</keyword>
<evidence type="ECO:0000313" key="1">
    <source>
        <dbReference type="EMBL" id="OEL15267.1"/>
    </source>
</evidence>
<accession>A0A1E5UQX1</accession>
<dbReference type="AlphaFoldDB" id="A0A1E5UQX1"/>
<evidence type="ECO:0000313" key="2">
    <source>
        <dbReference type="Proteomes" id="UP000095767"/>
    </source>
</evidence>
<dbReference type="Proteomes" id="UP000095767">
    <property type="component" value="Unassembled WGS sequence"/>
</dbReference>
<name>A0A1E5UQX1_9POAL</name>
<dbReference type="EMBL" id="LWDX02067402">
    <property type="protein sequence ID" value="OEL15267.1"/>
    <property type="molecule type" value="Genomic_DNA"/>
</dbReference>
<proteinExistence type="predicted"/>
<reference evidence="1 2" key="1">
    <citation type="submission" date="2016-09" db="EMBL/GenBank/DDBJ databases">
        <title>The draft genome of Dichanthelium oligosanthes: A C3 panicoid grass species.</title>
        <authorList>
            <person name="Studer A.J."/>
            <person name="Schnable J.C."/>
            <person name="Brutnell T.P."/>
        </authorList>
    </citation>
    <scope>NUCLEOTIDE SEQUENCE [LARGE SCALE GENOMIC DNA]</scope>
    <source>
        <strain evidence="2">cv. Kellogg 1175</strain>
        <tissue evidence="1">Leaf</tissue>
    </source>
</reference>
<organism evidence="1 2">
    <name type="scientific">Dichanthelium oligosanthes</name>
    <dbReference type="NCBI Taxonomy" id="888268"/>
    <lineage>
        <taxon>Eukaryota</taxon>
        <taxon>Viridiplantae</taxon>
        <taxon>Streptophyta</taxon>
        <taxon>Embryophyta</taxon>
        <taxon>Tracheophyta</taxon>
        <taxon>Spermatophyta</taxon>
        <taxon>Magnoliopsida</taxon>
        <taxon>Liliopsida</taxon>
        <taxon>Poales</taxon>
        <taxon>Poaceae</taxon>
        <taxon>PACMAD clade</taxon>
        <taxon>Panicoideae</taxon>
        <taxon>Panicodae</taxon>
        <taxon>Paniceae</taxon>
        <taxon>Dichantheliinae</taxon>
        <taxon>Dichanthelium</taxon>
    </lineage>
</organism>
<sequence length="34" mass="4037">MEEKVMDRAVRAQNKPTPIPINWIFDRTTRVILP</sequence>